<dbReference type="SUPFAM" id="SSF51735">
    <property type="entry name" value="NAD(P)-binding Rossmann-fold domains"/>
    <property type="match status" value="1"/>
</dbReference>
<dbReference type="RefSeq" id="WP_023053835.1">
    <property type="nucleotide sequence ID" value="NZ_AWXA01000037.1"/>
</dbReference>
<keyword evidence="4" id="KW-0520">NAD</keyword>
<dbReference type="NCBIfam" id="TIGR01470">
    <property type="entry name" value="cysG_Nterm"/>
    <property type="match status" value="1"/>
</dbReference>
<protein>
    <recommendedName>
        <fullName evidence="2">precorrin-2 dehydrogenase</fullName>
        <ecNumber evidence="2">1.3.1.76</ecNumber>
    </recommendedName>
</protein>
<evidence type="ECO:0000256" key="1">
    <source>
        <dbReference type="ARBA" id="ARBA00005010"/>
    </source>
</evidence>
<comment type="catalytic activity">
    <reaction evidence="6">
        <text>precorrin-2 + NAD(+) = sirohydrochlorin + NADH + 2 H(+)</text>
        <dbReference type="Rhea" id="RHEA:15613"/>
        <dbReference type="ChEBI" id="CHEBI:15378"/>
        <dbReference type="ChEBI" id="CHEBI:57540"/>
        <dbReference type="ChEBI" id="CHEBI:57945"/>
        <dbReference type="ChEBI" id="CHEBI:58351"/>
        <dbReference type="ChEBI" id="CHEBI:58827"/>
        <dbReference type="EC" id="1.3.1.76"/>
    </reaction>
</comment>
<dbReference type="InterPro" id="IPR019478">
    <property type="entry name" value="Sirohaem_synthase_dimer_dom"/>
</dbReference>
<evidence type="ECO:0000256" key="5">
    <source>
        <dbReference type="ARBA" id="ARBA00023244"/>
    </source>
</evidence>
<dbReference type="GO" id="GO:0043115">
    <property type="term" value="F:precorrin-2 dehydrogenase activity"/>
    <property type="evidence" value="ECO:0007669"/>
    <property type="project" value="UniProtKB-EC"/>
</dbReference>
<gene>
    <name evidence="8" type="ORF">HMPREF1250_1406</name>
</gene>
<dbReference type="Pfam" id="PF10414">
    <property type="entry name" value="CysG_dimeriser"/>
    <property type="match status" value="1"/>
</dbReference>
<dbReference type="STRING" id="1111454.HMPREF1250_1406"/>
<evidence type="ECO:0000313" key="9">
    <source>
        <dbReference type="Proteomes" id="UP000017090"/>
    </source>
</evidence>
<dbReference type="PATRIC" id="fig|1111454.3.peg.1329"/>
<dbReference type="Proteomes" id="UP000017090">
    <property type="component" value="Unassembled WGS sequence"/>
</dbReference>
<dbReference type="InterPro" id="IPR028161">
    <property type="entry name" value="Met8-like"/>
</dbReference>
<dbReference type="PANTHER" id="PTHR35330:SF1">
    <property type="entry name" value="SIROHEME BIOSYNTHESIS PROTEIN MET8"/>
    <property type="match status" value="1"/>
</dbReference>
<evidence type="ECO:0000256" key="3">
    <source>
        <dbReference type="ARBA" id="ARBA00023002"/>
    </source>
</evidence>
<dbReference type="AlphaFoldDB" id="U7UL59"/>
<dbReference type="GO" id="GO:0004325">
    <property type="term" value="F:ferrochelatase activity"/>
    <property type="evidence" value="ECO:0007669"/>
    <property type="project" value="InterPro"/>
</dbReference>
<keyword evidence="5" id="KW-0627">Porphyrin biosynthesis</keyword>
<reference evidence="8 9" key="1">
    <citation type="submission" date="2013-09" db="EMBL/GenBank/DDBJ databases">
        <authorList>
            <person name="Durkin A.S."/>
            <person name="Haft D.R."/>
            <person name="McCorrison J."/>
            <person name="Torralba M."/>
            <person name="Gillis M."/>
            <person name="Haft D.H."/>
            <person name="Methe B."/>
            <person name="Sutton G."/>
            <person name="Nelson K.E."/>
        </authorList>
    </citation>
    <scope>NUCLEOTIDE SEQUENCE [LARGE SCALE GENOMIC DNA]</scope>
    <source>
        <strain evidence="8 9">BV3C16-1</strain>
    </source>
</reference>
<dbReference type="UniPathway" id="UPA00262">
    <property type="reaction ID" value="UER00222"/>
</dbReference>
<evidence type="ECO:0000256" key="6">
    <source>
        <dbReference type="ARBA" id="ARBA00047561"/>
    </source>
</evidence>
<dbReference type="OrthoDB" id="9773765at2"/>
<evidence type="ECO:0000313" key="8">
    <source>
        <dbReference type="EMBL" id="ERT59208.1"/>
    </source>
</evidence>
<sequence length="211" mass="23354">MYPINLFLSARPCLVIGGGNVALQKVQGLLAAQAQVTIISPLLCRELRLLADSGQVHWQKKEYTDGDVKAFDLLICAADNQAVNRAAAAEARRRRILVNVCDVPAISDFAAPAVIRRGDLLITIGTSGKSPALSRYFRRVLAAEIGAGYGLFLERLVQLRREARQTLKTPQERQQFWRQALTDDVMALVAAGNIDAAEARLRHAIDRYRFE</sequence>
<dbReference type="InterPro" id="IPR037115">
    <property type="entry name" value="Sirohaem_synt_dimer_dom_sf"/>
</dbReference>
<name>U7UL59_9FIRM</name>
<evidence type="ECO:0000256" key="4">
    <source>
        <dbReference type="ARBA" id="ARBA00023027"/>
    </source>
</evidence>
<comment type="pathway">
    <text evidence="1">Porphyrin-containing compound metabolism; siroheme biosynthesis; sirohydrochlorin from precorrin-2: step 1/1.</text>
</comment>
<evidence type="ECO:0000256" key="2">
    <source>
        <dbReference type="ARBA" id="ARBA00012400"/>
    </source>
</evidence>
<dbReference type="Pfam" id="PF13241">
    <property type="entry name" value="NAD_binding_7"/>
    <property type="match status" value="1"/>
</dbReference>
<dbReference type="EMBL" id="AWXA01000037">
    <property type="protein sequence ID" value="ERT59208.1"/>
    <property type="molecule type" value="Genomic_DNA"/>
</dbReference>
<keyword evidence="9" id="KW-1185">Reference proteome</keyword>
<keyword evidence="3" id="KW-0560">Oxidoreductase</keyword>
<dbReference type="InterPro" id="IPR036291">
    <property type="entry name" value="NAD(P)-bd_dom_sf"/>
</dbReference>
<accession>U7UL59</accession>
<dbReference type="EC" id="1.3.1.76" evidence="2"/>
<comment type="caution">
    <text evidence="8">The sequence shown here is derived from an EMBL/GenBank/DDBJ whole genome shotgun (WGS) entry which is preliminary data.</text>
</comment>
<dbReference type="Gene3D" id="3.30.160.110">
    <property type="entry name" value="Siroheme synthase, domain 2"/>
    <property type="match status" value="1"/>
</dbReference>
<dbReference type="InterPro" id="IPR006367">
    <property type="entry name" value="Sirohaem_synthase_N"/>
</dbReference>
<organism evidence="8 9">
    <name type="scientific">Megasphaera vaginalis</name>
    <name type="common">ex Srinivasan et al. 2021</name>
    <dbReference type="NCBI Taxonomy" id="1111454"/>
    <lineage>
        <taxon>Bacteria</taxon>
        <taxon>Bacillati</taxon>
        <taxon>Bacillota</taxon>
        <taxon>Negativicutes</taxon>
        <taxon>Veillonellales</taxon>
        <taxon>Veillonellaceae</taxon>
        <taxon>Megasphaera</taxon>
    </lineage>
</organism>
<dbReference type="Gene3D" id="1.10.8.210">
    <property type="entry name" value="Sirohaem synthase, dimerisation domain"/>
    <property type="match status" value="1"/>
</dbReference>
<dbReference type="eggNOG" id="COG1648">
    <property type="taxonomic scope" value="Bacteria"/>
</dbReference>
<dbReference type="Gene3D" id="3.40.50.720">
    <property type="entry name" value="NAD(P)-binding Rossmann-like Domain"/>
    <property type="match status" value="1"/>
</dbReference>
<dbReference type="PANTHER" id="PTHR35330">
    <property type="entry name" value="SIROHEME BIOSYNTHESIS PROTEIN MET8"/>
    <property type="match status" value="1"/>
</dbReference>
<dbReference type="SUPFAM" id="SSF75615">
    <property type="entry name" value="Siroheme synthase middle domains-like"/>
    <property type="match status" value="1"/>
</dbReference>
<feature type="domain" description="Sirohaem synthase dimerisation" evidence="7">
    <location>
        <begin position="148"/>
        <end position="205"/>
    </location>
</feature>
<dbReference type="GO" id="GO:0019354">
    <property type="term" value="P:siroheme biosynthetic process"/>
    <property type="evidence" value="ECO:0007669"/>
    <property type="project" value="UniProtKB-UniPathway"/>
</dbReference>
<evidence type="ECO:0000259" key="7">
    <source>
        <dbReference type="Pfam" id="PF10414"/>
    </source>
</evidence>
<proteinExistence type="predicted"/>